<evidence type="ECO:0000313" key="1">
    <source>
        <dbReference type="EMBL" id="KAL3290251.1"/>
    </source>
</evidence>
<organism evidence="1 2">
    <name type="scientific">Cryptolaemus montrouzieri</name>
    <dbReference type="NCBI Taxonomy" id="559131"/>
    <lineage>
        <taxon>Eukaryota</taxon>
        <taxon>Metazoa</taxon>
        <taxon>Ecdysozoa</taxon>
        <taxon>Arthropoda</taxon>
        <taxon>Hexapoda</taxon>
        <taxon>Insecta</taxon>
        <taxon>Pterygota</taxon>
        <taxon>Neoptera</taxon>
        <taxon>Endopterygota</taxon>
        <taxon>Coleoptera</taxon>
        <taxon>Polyphaga</taxon>
        <taxon>Cucujiformia</taxon>
        <taxon>Coccinelloidea</taxon>
        <taxon>Coccinellidae</taxon>
        <taxon>Scymninae</taxon>
        <taxon>Scymnini</taxon>
        <taxon>Cryptolaemus</taxon>
    </lineage>
</organism>
<keyword evidence="2" id="KW-1185">Reference proteome</keyword>
<dbReference type="EMBL" id="JABFTP020000186">
    <property type="protein sequence ID" value="KAL3290251.1"/>
    <property type="molecule type" value="Genomic_DNA"/>
</dbReference>
<proteinExistence type="predicted"/>
<comment type="caution">
    <text evidence="1">The sequence shown here is derived from an EMBL/GenBank/DDBJ whole genome shotgun (WGS) entry which is preliminary data.</text>
</comment>
<reference evidence="1 2" key="1">
    <citation type="journal article" date="2021" name="BMC Biol.">
        <title>Horizontally acquired antibacterial genes associated with adaptive radiation of ladybird beetles.</title>
        <authorList>
            <person name="Li H.S."/>
            <person name="Tang X.F."/>
            <person name="Huang Y.H."/>
            <person name="Xu Z.Y."/>
            <person name="Chen M.L."/>
            <person name="Du X.Y."/>
            <person name="Qiu B.Y."/>
            <person name="Chen P.T."/>
            <person name="Zhang W."/>
            <person name="Slipinski A."/>
            <person name="Escalona H.E."/>
            <person name="Waterhouse R.M."/>
            <person name="Zwick A."/>
            <person name="Pang H."/>
        </authorList>
    </citation>
    <scope>NUCLEOTIDE SEQUENCE [LARGE SCALE GENOMIC DNA]</scope>
    <source>
        <strain evidence="1">SYSU2018</strain>
    </source>
</reference>
<accession>A0ABD2PGY5</accession>
<sequence length="187" mass="21241">MEQQPASPINVLHAIRMTDKAWRSVSVTTISNCFKSCGFSMSQEEASEEPLEPDMSLEDDWNKLQNTEVQFEDYVTCDEGLATTGTLTDAEIIDIVNQDINEDNVDENDVDHTDPADFEPLISNKEARAAINTLRSFIERCDDIEDCVFSSLFELEKIIDKKSANCLNQKKITDFFLNVCKVYFSNM</sequence>
<protein>
    <submittedName>
        <fullName evidence="1">Uncharacterized protein</fullName>
    </submittedName>
</protein>
<evidence type="ECO:0000313" key="2">
    <source>
        <dbReference type="Proteomes" id="UP001516400"/>
    </source>
</evidence>
<dbReference type="AlphaFoldDB" id="A0ABD2PGY5"/>
<dbReference type="Proteomes" id="UP001516400">
    <property type="component" value="Unassembled WGS sequence"/>
</dbReference>
<gene>
    <name evidence="1" type="ORF">HHI36_023601</name>
</gene>
<name>A0ABD2PGY5_9CUCU</name>